<keyword evidence="3 5" id="KW-1133">Transmembrane helix</keyword>
<feature type="transmembrane region" description="Helical" evidence="5">
    <location>
        <begin position="156"/>
        <end position="178"/>
    </location>
</feature>
<dbReference type="PANTHER" id="PTHR32012:SF2">
    <property type="entry name" value="TRANSMEMBRANE PROTEIN 182"/>
    <property type="match status" value="1"/>
</dbReference>
<dbReference type="InterPro" id="IPR004031">
    <property type="entry name" value="PMP22/EMP/MP20/Claudin"/>
</dbReference>
<reference evidence="6" key="2">
    <citation type="submission" date="2025-09" db="UniProtKB">
        <authorList>
            <consortium name="Ensembl"/>
        </authorList>
    </citation>
    <scope>IDENTIFICATION</scope>
</reference>
<evidence type="ECO:0000256" key="1">
    <source>
        <dbReference type="ARBA" id="ARBA00004141"/>
    </source>
</evidence>
<organism evidence="6 7">
    <name type="scientific">Leptobrachium leishanense</name>
    <name type="common">Leishan spiny toad</name>
    <dbReference type="NCBI Taxonomy" id="445787"/>
    <lineage>
        <taxon>Eukaryota</taxon>
        <taxon>Metazoa</taxon>
        <taxon>Chordata</taxon>
        <taxon>Craniata</taxon>
        <taxon>Vertebrata</taxon>
        <taxon>Euteleostomi</taxon>
        <taxon>Amphibia</taxon>
        <taxon>Batrachia</taxon>
        <taxon>Anura</taxon>
        <taxon>Pelobatoidea</taxon>
        <taxon>Megophryidae</taxon>
        <taxon>Leptobrachium</taxon>
    </lineage>
</organism>
<evidence type="ECO:0000313" key="6">
    <source>
        <dbReference type="Ensembl" id="ENSLLEP00000019726.1"/>
    </source>
</evidence>
<dbReference type="GeneTree" id="ENSGT00390000017581"/>
<name>A0A8C5MWY9_9ANUR</name>
<keyword evidence="7" id="KW-1185">Reference proteome</keyword>
<dbReference type="GO" id="GO:0016020">
    <property type="term" value="C:membrane"/>
    <property type="evidence" value="ECO:0007669"/>
    <property type="project" value="UniProtKB-SubCell"/>
</dbReference>
<evidence type="ECO:0000313" key="7">
    <source>
        <dbReference type="Proteomes" id="UP000694569"/>
    </source>
</evidence>
<proteinExistence type="predicted"/>
<evidence type="ECO:0000256" key="5">
    <source>
        <dbReference type="SAM" id="Phobius"/>
    </source>
</evidence>
<dbReference type="OrthoDB" id="9942154at2759"/>
<dbReference type="Proteomes" id="UP000694569">
    <property type="component" value="Unplaced"/>
</dbReference>
<keyword evidence="2 5" id="KW-0812">Transmembrane</keyword>
<reference evidence="6" key="1">
    <citation type="submission" date="2025-08" db="UniProtKB">
        <authorList>
            <consortium name="Ensembl"/>
        </authorList>
    </citation>
    <scope>IDENTIFICATION</scope>
</reference>
<evidence type="ECO:0000256" key="4">
    <source>
        <dbReference type="ARBA" id="ARBA00023136"/>
    </source>
</evidence>
<sequence>MRVGLAALAAGLIGGVGVLLVFTAFGTDYWLLATENCGVVDEYSPPDENVTDPRVPILYFHHEGFFWRCWFNGDDFQETIWNFWFTSQAHPKHCIHGYLFPMPIAQGPVPHPSYDATAVYRGFWTAFIILAVAASLVGGLLLVCAVPFVTARLYKVGGGFLLTSGGLLTLLIILFVMWKEFAADLQRYILLERSQKCLPDTHVYVYYGWSFMFAAAGTPLVLLSGLLFLCIGRSIRVEEK</sequence>
<protein>
    <recommendedName>
        <fullName evidence="8">Transmembrane protein 182</fullName>
    </recommendedName>
</protein>
<dbReference type="Pfam" id="PF13903">
    <property type="entry name" value="Claudin_2"/>
    <property type="match status" value="1"/>
</dbReference>
<feature type="transmembrane region" description="Helical" evidence="5">
    <location>
        <begin position="123"/>
        <end position="149"/>
    </location>
</feature>
<evidence type="ECO:0000256" key="3">
    <source>
        <dbReference type="ARBA" id="ARBA00022989"/>
    </source>
</evidence>
<dbReference type="Ensembl" id="ENSLLET00000020500.1">
    <property type="protein sequence ID" value="ENSLLEP00000019726.1"/>
    <property type="gene ID" value="ENSLLEG00000012520.1"/>
</dbReference>
<accession>A0A8C5MWY9</accession>
<dbReference type="InterPro" id="IPR026763">
    <property type="entry name" value="TMEM182"/>
</dbReference>
<feature type="transmembrane region" description="Helical" evidence="5">
    <location>
        <begin position="206"/>
        <end position="231"/>
    </location>
</feature>
<comment type="subcellular location">
    <subcellularLocation>
        <location evidence="1">Membrane</location>
        <topology evidence="1">Multi-pass membrane protein</topology>
    </subcellularLocation>
</comment>
<dbReference type="AlphaFoldDB" id="A0A8C5MWY9"/>
<evidence type="ECO:0000256" key="2">
    <source>
        <dbReference type="ARBA" id="ARBA00022692"/>
    </source>
</evidence>
<evidence type="ECO:0008006" key="8">
    <source>
        <dbReference type="Google" id="ProtNLM"/>
    </source>
</evidence>
<dbReference type="Gene3D" id="1.20.140.150">
    <property type="match status" value="1"/>
</dbReference>
<dbReference type="PANTHER" id="PTHR32012">
    <property type="entry name" value="TRANSMEMBRANE PROTEIN 182-RELATED"/>
    <property type="match status" value="1"/>
</dbReference>
<keyword evidence="4 5" id="KW-0472">Membrane</keyword>